<feature type="domain" description="BTB" evidence="1">
    <location>
        <begin position="21"/>
        <end position="89"/>
    </location>
</feature>
<dbReference type="InterPro" id="IPR000210">
    <property type="entry name" value="BTB/POZ_dom"/>
</dbReference>
<reference evidence="3" key="1">
    <citation type="journal article" date="2014" name="Proc. Natl. Acad. Sci. U.S.A.">
        <title>Extensive sampling of basidiomycete genomes demonstrates inadequacy of the white-rot/brown-rot paradigm for wood decay fungi.</title>
        <authorList>
            <person name="Riley R."/>
            <person name="Salamov A.A."/>
            <person name="Brown D.W."/>
            <person name="Nagy L.G."/>
            <person name="Floudas D."/>
            <person name="Held B.W."/>
            <person name="Levasseur A."/>
            <person name="Lombard V."/>
            <person name="Morin E."/>
            <person name="Otillar R."/>
            <person name="Lindquist E.A."/>
            <person name="Sun H."/>
            <person name="LaButti K.M."/>
            <person name="Schmutz J."/>
            <person name="Jabbour D."/>
            <person name="Luo H."/>
            <person name="Baker S.E."/>
            <person name="Pisabarro A.G."/>
            <person name="Walton J.D."/>
            <person name="Blanchette R.A."/>
            <person name="Henrissat B."/>
            <person name="Martin F."/>
            <person name="Cullen D."/>
            <person name="Hibbett D.S."/>
            <person name="Grigoriev I.V."/>
        </authorList>
    </citation>
    <scope>NUCLEOTIDE SEQUENCE [LARGE SCALE GENOMIC DNA]</scope>
    <source>
        <strain evidence="3">FD-172 SS1</strain>
    </source>
</reference>
<dbReference type="InterPro" id="IPR011333">
    <property type="entry name" value="SKP1/BTB/POZ_sf"/>
</dbReference>
<proteinExistence type="predicted"/>
<dbReference type="STRING" id="930990.A0A067N290"/>
<dbReference type="SUPFAM" id="SSF54695">
    <property type="entry name" value="POZ domain"/>
    <property type="match status" value="1"/>
</dbReference>
<dbReference type="Gene3D" id="3.30.710.10">
    <property type="entry name" value="Potassium Channel Kv1.1, Chain A"/>
    <property type="match status" value="1"/>
</dbReference>
<dbReference type="Proteomes" id="UP000027195">
    <property type="component" value="Unassembled WGS sequence"/>
</dbReference>
<name>A0A067N290_BOTB1</name>
<evidence type="ECO:0000313" key="3">
    <source>
        <dbReference type="Proteomes" id="UP000027195"/>
    </source>
</evidence>
<dbReference type="HOGENOM" id="CLU_1618750_0_0_1"/>
<organism evidence="2 3">
    <name type="scientific">Botryobasidium botryosum (strain FD-172 SS1)</name>
    <dbReference type="NCBI Taxonomy" id="930990"/>
    <lineage>
        <taxon>Eukaryota</taxon>
        <taxon>Fungi</taxon>
        <taxon>Dikarya</taxon>
        <taxon>Basidiomycota</taxon>
        <taxon>Agaricomycotina</taxon>
        <taxon>Agaricomycetes</taxon>
        <taxon>Cantharellales</taxon>
        <taxon>Botryobasidiaceae</taxon>
        <taxon>Botryobasidium</taxon>
    </lineage>
</organism>
<sequence>MVENTPPNPVKRHPEYYFHDGSVIILVEDTLFKVHRSMLVKDSSIFGSMFSLPPPESNGKQFEGQSDDNPLVLQGETAVRFERLLWSLYALPCDFGPLYKPQGDLNLIIDIASVSHKYNFQRLETWAANLLTTKIQRKQYPSNIDFLPILDYAILTIDPRFETS</sequence>
<dbReference type="EMBL" id="KL198022">
    <property type="protein sequence ID" value="KDQ17856.1"/>
    <property type="molecule type" value="Genomic_DNA"/>
</dbReference>
<dbReference type="Pfam" id="PF00651">
    <property type="entry name" value="BTB"/>
    <property type="match status" value="1"/>
</dbReference>
<dbReference type="OrthoDB" id="3157337at2759"/>
<gene>
    <name evidence="2" type="ORF">BOTBODRAFT_171570</name>
</gene>
<keyword evidence="3" id="KW-1185">Reference proteome</keyword>
<dbReference type="AlphaFoldDB" id="A0A067N290"/>
<accession>A0A067N290</accession>
<evidence type="ECO:0000259" key="1">
    <source>
        <dbReference type="PROSITE" id="PS50097"/>
    </source>
</evidence>
<dbReference type="InParanoid" id="A0A067N290"/>
<protein>
    <recommendedName>
        <fullName evidence="1">BTB domain-containing protein</fullName>
    </recommendedName>
</protein>
<dbReference type="PROSITE" id="PS50097">
    <property type="entry name" value="BTB"/>
    <property type="match status" value="1"/>
</dbReference>
<evidence type="ECO:0000313" key="2">
    <source>
        <dbReference type="EMBL" id="KDQ17856.1"/>
    </source>
</evidence>